<dbReference type="Gene3D" id="3.40.50.2300">
    <property type="match status" value="2"/>
</dbReference>
<evidence type="ECO:0000313" key="6">
    <source>
        <dbReference type="EMBL" id="TCS82201.1"/>
    </source>
</evidence>
<keyword evidence="3 4" id="KW-0732">Signal</keyword>
<dbReference type="InterPro" id="IPR025997">
    <property type="entry name" value="SBP_2_dom"/>
</dbReference>
<dbReference type="AlphaFoldDB" id="A0A4R3KHQ4"/>
<accession>A0A4R3KHQ4</accession>
<reference evidence="6 7" key="1">
    <citation type="submission" date="2019-03" db="EMBL/GenBank/DDBJ databases">
        <title>Genomic Encyclopedia of Type Strains, Phase IV (KMG-IV): sequencing the most valuable type-strain genomes for metagenomic binning, comparative biology and taxonomic classification.</title>
        <authorList>
            <person name="Goeker M."/>
        </authorList>
    </citation>
    <scope>NUCLEOTIDE SEQUENCE [LARGE SCALE GENOMIC DNA]</scope>
    <source>
        <strain evidence="6 7">DSM 29489</strain>
    </source>
</reference>
<comment type="caution">
    <text evidence="6">The sequence shown here is derived from an EMBL/GenBank/DDBJ whole genome shotgun (WGS) entry which is preliminary data.</text>
</comment>
<dbReference type="InterPro" id="IPR028082">
    <property type="entry name" value="Peripla_BP_I"/>
</dbReference>
<dbReference type="EMBL" id="SLZZ01000002">
    <property type="protein sequence ID" value="TCS82201.1"/>
    <property type="molecule type" value="Genomic_DNA"/>
</dbReference>
<gene>
    <name evidence="6" type="ORF">EDD59_10264</name>
</gene>
<proteinExistence type="inferred from homology"/>
<dbReference type="PROSITE" id="PS51257">
    <property type="entry name" value="PROKAR_LIPOPROTEIN"/>
    <property type="match status" value="1"/>
</dbReference>
<evidence type="ECO:0000259" key="5">
    <source>
        <dbReference type="Pfam" id="PF13407"/>
    </source>
</evidence>
<feature type="signal peptide" evidence="4">
    <location>
        <begin position="1"/>
        <end position="23"/>
    </location>
</feature>
<name>A0A4R3KHQ4_9FIRM</name>
<feature type="domain" description="Periplasmic binding protein" evidence="5">
    <location>
        <begin position="48"/>
        <end position="303"/>
    </location>
</feature>
<comment type="subcellular location">
    <subcellularLocation>
        <location evidence="1">Cell envelope</location>
    </subcellularLocation>
</comment>
<protein>
    <submittedName>
        <fullName evidence="6">Monosaccharide ABC transporter substrate-binding protein (CUT2 family)</fullName>
    </submittedName>
</protein>
<evidence type="ECO:0000313" key="7">
    <source>
        <dbReference type="Proteomes" id="UP000295726"/>
    </source>
</evidence>
<dbReference type="CDD" id="cd01536">
    <property type="entry name" value="PBP1_ABC_sugar_binding-like"/>
    <property type="match status" value="1"/>
</dbReference>
<organism evidence="6 7">
    <name type="scientific">Muricomes intestini</name>
    <dbReference type="NCBI Taxonomy" id="1796634"/>
    <lineage>
        <taxon>Bacteria</taxon>
        <taxon>Bacillati</taxon>
        <taxon>Bacillota</taxon>
        <taxon>Clostridia</taxon>
        <taxon>Lachnospirales</taxon>
        <taxon>Lachnospiraceae</taxon>
        <taxon>Muricomes</taxon>
    </lineage>
</organism>
<evidence type="ECO:0000256" key="2">
    <source>
        <dbReference type="ARBA" id="ARBA00007639"/>
    </source>
</evidence>
<keyword evidence="7" id="KW-1185">Reference proteome</keyword>
<dbReference type="GO" id="GO:0030246">
    <property type="term" value="F:carbohydrate binding"/>
    <property type="evidence" value="ECO:0007669"/>
    <property type="project" value="UniProtKB-ARBA"/>
</dbReference>
<dbReference type="Proteomes" id="UP000295726">
    <property type="component" value="Unassembled WGS sequence"/>
</dbReference>
<evidence type="ECO:0000256" key="4">
    <source>
        <dbReference type="SAM" id="SignalP"/>
    </source>
</evidence>
<sequence length="340" mass="35890">MKKNLRKWSALALCLMLIMLVMAGCGGGKETETSKESEGKIGSDYEITVICMALNSDYWHMVEAGAKLAGEELGISVDVIGPNAESDSAAQINMVEDACNSGSDAIVLAPNEPTSLVSAAKTVKSNDIPLVVIDAMLDTDDESLYSCFIGTGNEEAGAEGGKFIASQLQEGDKVAIIRGLNGQVHHDQRTDGAQAAMEEAGLKVVSVQPADSDRGKAVNVAENMLQSDGDIKAFYATNDDMALGALQAVKSLGLTDVVIVGFDGTFNAMDSIEDGELTASIAQQPIEEGYQGVVNAVNILNGETVEKHQTLEAVVLTKENVTDFRVNVEDLIEKSGVKLN</sequence>
<dbReference type="Pfam" id="PF13407">
    <property type="entry name" value="Peripla_BP_4"/>
    <property type="match status" value="1"/>
</dbReference>
<dbReference type="PANTHER" id="PTHR46847">
    <property type="entry name" value="D-ALLOSE-BINDING PERIPLASMIC PROTEIN-RELATED"/>
    <property type="match status" value="1"/>
</dbReference>
<dbReference type="PANTHER" id="PTHR46847:SF1">
    <property type="entry name" value="D-ALLOSE-BINDING PERIPLASMIC PROTEIN-RELATED"/>
    <property type="match status" value="1"/>
</dbReference>
<comment type="similarity">
    <text evidence="2">Belongs to the bacterial solute-binding protein 2 family.</text>
</comment>
<dbReference type="RefSeq" id="WP_165920832.1">
    <property type="nucleotide sequence ID" value="NZ_DAIPCY010000007.1"/>
</dbReference>
<evidence type="ECO:0000256" key="3">
    <source>
        <dbReference type="ARBA" id="ARBA00022729"/>
    </source>
</evidence>
<evidence type="ECO:0000256" key="1">
    <source>
        <dbReference type="ARBA" id="ARBA00004196"/>
    </source>
</evidence>
<dbReference type="SUPFAM" id="SSF53822">
    <property type="entry name" value="Periplasmic binding protein-like I"/>
    <property type="match status" value="1"/>
</dbReference>
<feature type="chain" id="PRO_5038625993" evidence="4">
    <location>
        <begin position="24"/>
        <end position="340"/>
    </location>
</feature>
<dbReference type="GO" id="GO:0030313">
    <property type="term" value="C:cell envelope"/>
    <property type="evidence" value="ECO:0007669"/>
    <property type="project" value="UniProtKB-SubCell"/>
</dbReference>